<evidence type="ECO:0000313" key="2">
    <source>
        <dbReference type="EMBL" id="CAL4777321.1"/>
    </source>
</evidence>
<keyword evidence="3" id="KW-1185">Reference proteome</keyword>
<reference evidence="2 3" key="2">
    <citation type="submission" date="2024-05" db="EMBL/GenBank/DDBJ databases">
        <authorList>
            <person name="Chen Y."/>
            <person name="Shah S."/>
            <person name="Dougan E. K."/>
            <person name="Thang M."/>
            <person name="Chan C."/>
        </authorList>
    </citation>
    <scope>NUCLEOTIDE SEQUENCE [LARGE SCALE GENOMIC DNA]</scope>
</reference>
<evidence type="ECO:0000313" key="1">
    <source>
        <dbReference type="EMBL" id="CAI3990009.1"/>
    </source>
</evidence>
<accession>A0A9P1CE68</accession>
<gene>
    <name evidence="1" type="ORF">C1SCF055_LOCUS17031</name>
</gene>
<dbReference type="Proteomes" id="UP001152797">
    <property type="component" value="Unassembled WGS sequence"/>
</dbReference>
<dbReference type="EMBL" id="CAMXCT030001430">
    <property type="protein sequence ID" value="CAL4777321.1"/>
    <property type="molecule type" value="Genomic_DNA"/>
</dbReference>
<sequence length="153" mass="17177">MSLGAAVAVSTREPLIGHVLDQNEQKWDLEGVMRQVVAGTTTIEEDQLGMGISWEMLTRVKNLEGKPINKVIVHQALVKKLKEQEWTIAKMELLDMRKQMRGLWWHKLVSRVLALEWQGSTLAAMVGASGALAVPQLAFQTQAWAHIHNSCKR</sequence>
<dbReference type="EMBL" id="CAMXCT010001430">
    <property type="protein sequence ID" value="CAI3990009.1"/>
    <property type="molecule type" value="Genomic_DNA"/>
</dbReference>
<name>A0A9P1CE68_9DINO</name>
<proteinExistence type="predicted"/>
<reference evidence="1" key="1">
    <citation type="submission" date="2022-10" db="EMBL/GenBank/DDBJ databases">
        <authorList>
            <person name="Chen Y."/>
            <person name="Dougan E. K."/>
            <person name="Chan C."/>
            <person name="Rhodes N."/>
            <person name="Thang M."/>
        </authorList>
    </citation>
    <scope>NUCLEOTIDE SEQUENCE</scope>
</reference>
<dbReference type="AlphaFoldDB" id="A0A9P1CE68"/>
<evidence type="ECO:0000313" key="3">
    <source>
        <dbReference type="Proteomes" id="UP001152797"/>
    </source>
</evidence>
<protein>
    <submittedName>
        <fullName evidence="1">Uncharacterized protein</fullName>
    </submittedName>
</protein>
<organism evidence="1">
    <name type="scientific">Cladocopium goreaui</name>
    <dbReference type="NCBI Taxonomy" id="2562237"/>
    <lineage>
        <taxon>Eukaryota</taxon>
        <taxon>Sar</taxon>
        <taxon>Alveolata</taxon>
        <taxon>Dinophyceae</taxon>
        <taxon>Suessiales</taxon>
        <taxon>Symbiodiniaceae</taxon>
        <taxon>Cladocopium</taxon>
    </lineage>
</organism>
<comment type="caution">
    <text evidence="1">The sequence shown here is derived from an EMBL/GenBank/DDBJ whole genome shotgun (WGS) entry which is preliminary data.</text>
</comment>
<dbReference type="EMBL" id="CAMXCT020001430">
    <property type="protein sequence ID" value="CAL1143384.1"/>
    <property type="molecule type" value="Genomic_DNA"/>
</dbReference>